<evidence type="ECO:0008006" key="4">
    <source>
        <dbReference type="Google" id="ProtNLM"/>
    </source>
</evidence>
<proteinExistence type="predicted"/>
<reference evidence="2 3" key="1">
    <citation type="submission" date="2016-04" db="EMBL/GenBank/DDBJ databases">
        <title>The genome of Intoshia linei affirms orthonectids as highly simplified spiralians.</title>
        <authorList>
            <person name="Mikhailov K.V."/>
            <person name="Slusarev G.S."/>
            <person name="Nikitin M.A."/>
            <person name="Logacheva M.D."/>
            <person name="Penin A."/>
            <person name="Aleoshin V."/>
            <person name="Panchin Y.V."/>
        </authorList>
    </citation>
    <scope>NUCLEOTIDE SEQUENCE [LARGE SCALE GENOMIC DNA]</scope>
    <source>
        <strain evidence="2">Intl2013</strain>
        <tissue evidence="2">Whole animal</tissue>
    </source>
</reference>
<name>A0A177AU16_9BILA</name>
<keyword evidence="1" id="KW-0175">Coiled coil</keyword>
<protein>
    <recommendedName>
        <fullName evidence="4">cGMP-dependent protein kinase interacting domain-containing protein</fullName>
    </recommendedName>
</protein>
<dbReference type="EMBL" id="LWCA01001571">
    <property type="protein sequence ID" value="OAF64861.1"/>
    <property type="molecule type" value="Genomic_DNA"/>
</dbReference>
<keyword evidence="3" id="KW-1185">Reference proteome</keyword>
<evidence type="ECO:0000313" key="2">
    <source>
        <dbReference type="EMBL" id="OAF64861.1"/>
    </source>
</evidence>
<dbReference type="AlphaFoldDB" id="A0A177AU16"/>
<sequence length="173" mass="20259">MDWYNVIKESSQNLRKETEEISKETSLNNVLPLDITVKTVENKIEQTLPKTTEKTFTIDNEENVQLIPRKHHGRKKVNDRRATGIEPNEEISEIIPNIKTNTNLSSLDDDQQTRVNYIIEKKKNNEAQKEIQRLQKTINECNAQLETTKKDNIRLKEENSSLIRVISRLSLRY</sequence>
<feature type="coiled-coil region" evidence="1">
    <location>
        <begin position="117"/>
        <end position="158"/>
    </location>
</feature>
<organism evidence="2 3">
    <name type="scientific">Intoshia linei</name>
    <dbReference type="NCBI Taxonomy" id="1819745"/>
    <lineage>
        <taxon>Eukaryota</taxon>
        <taxon>Metazoa</taxon>
        <taxon>Spiralia</taxon>
        <taxon>Lophotrochozoa</taxon>
        <taxon>Mesozoa</taxon>
        <taxon>Orthonectida</taxon>
        <taxon>Rhopaluridae</taxon>
        <taxon>Intoshia</taxon>
    </lineage>
</organism>
<evidence type="ECO:0000313" key="3">
    <source>
        <dbReference type="Proteomes" id="UP000078046"/>
    </source>
</evidence>
<accession>A0A177AU16</accession>
<gene>
    <name evidence="2" type="ORF">A3Q56_07352</name>
</gene>
<dbReference type="Proteomes" id="UP000078046">
    <property type="component" value="Unassembled WGS sequence"/>
</dbReference>
<evidence type="ECO:0000256" key="1">
    <source>
        <dbReference type="SAM" id="Coils"/>
    </source>
</evidence>
<comment type="caution">
    <text evidence="2">The sequence shown here is derived from an EMBL/GenBank/DDBJ whole genome shotgun (WGS) entry which is preliminary data.</text>
</comment>